<feature type="region of interest" description="Disordered" evidence="1">
    <location>
        <begin position="147"/>
        <end position="168"/>
    </location>
</feature>
<proteinExistence type="predicted"/>
<evidence type="ECO:0000313" key="4">
    <source>
        <dbReference type="Proteomes" id="UP000281118"/>
    </source>
</evidence>
<organism evidence="3 4">
    <name type="scientific">Variovorax guangxiensis</name>
    <dbReference type="NCBI Taxonomy" id="1775474"/>
    <lineage>
        <taxon>Bacteria</taxon>
        <taxon>Pseudomonadati</taxon>
        <taxon>Pseudomonadota</taxon>
        <taxon>Betaproteobacteria</taxon>
        <taxon>Burkholderiales</taxon>
        <taxon>Comamonadaceae</taxon>
        <taxon>Variovorax</taxon>
    </lineage>
</organism>
<protein>
    <recommendedName>
        <fullName evidence="5">DUF1515 domain-containing protein</fullName>
    </recommendedName>
</protein>
<gene>
    <name evidence="3" type="ORF">EJP67_02310</name>
</gene>
<feature type="compositionally biased region" description="Pro residues" evidence="1">
    <location>
        <begin position="152"/>
        <end position="161"/>
    </location>
</feature>
<evidence type="ECO:0000256" key="2">
    <source>
        <dbReference type="SAM" id="Phobius"/>
    </source>
</evidence>
<dbReference type="Proteomes" id="UP000281118">
    <property type="component" value="Unassembled WGS sequence"/>
</dbReference>
<keyword evidence="2" id="KW-0812">Transmembrane</keyword>
<evidence type="ECO:0000313" key="3">
    <source>
        <dbReference type="EMBL" id="RUR65887.1"/>
    </source>
</evidence>
<name>A0A433MDH7_9BURK</name>
<feature type="transmembrane region" description="Helical" evidence="2">
    <location>
        <begin position="106"/>
        <end position="126"/>
    </location>
</feature>
<evidence type="ECO:0008006" key="5">
    <source>
        <dbReference type="Google" id="ProtNLM"/>
    </source>
</evidence>
<feature type="region of interest" description="Disordered" evidence="1">
    <location>
        <begin position="1"/>
        <end position="26"/>
    </location>
</feature>
<dbReference type="EMBL" id="RXFT01000001">
    <property type="protein sequence ID" value="RUR65887.1"/>
    <property type="molecule type" value="Genomic_DNA"/>
</dbReference>
<evidence type="ECO:0000256" key="1">
    <source>
        <dbReference type="SAM" id="MobiDB-lite"/>
    </source>
</evidence>
<dbReference type="AlphaFoldDB" id="A0A433MDH7"/>
<accession>A0A433MDH7</accession>
<sequence length="168" mass="17942">MTAPRSRAQTNTEPDRYGTPMGGGHTQGGHDFTLQAVMDLKQSVGELKEAGRNNQATLTAIEQRIGKIGDRVDESLGKLESRLEGRLKGLEDQAQQVKITIHSTKAVLYVIGAIALAVLGGLGWLGKEVWDVTKPLILEKLRDNGNQVQAAPAPPAPPPAAAPANRRP</sequence>
<dbReference type="RefSeq" id="WP_126019001.1">
    <property type="nucleotide sequence ID" value="NZ_RXFT01000001.1"/>
</dbReference>
<reference evidence="3 4" key="1">
    <citation type="submission" date="2018-12" db="EMBL/GenBank/DDBJ databases">
        <title>The genome sequences of Variovorax guangxiensis DSM 27352.</title>
        <authorList>
            <person name="Gao J."/>
            <person name="Sun J."/>
        </authorList>
    </citation>
    <scope>NUCLEOTIDE SEQUENCE [LARGE SCALE GENOMIC DNA]</scope>
    <source>
        <strain evidence="3 4">DSM 27352</strain>
    </source>
</reference>
<keyword evidence="2" id="KW-0472">Membrane</keyword>
<comment type="caution">
    <text evidence="3">The sequence shown here is derived from an EMBL/GenBank/DDBJ whole genome shotgun (WGS) entry which is preliminary data.</text>
</comment>
<keyword evidence="2" id="KW-1133">Transmembrane helix</keyword>